<dbReference type="PANTHER" id="PTHR43437">
    <property type="entry name" value="HYDROXYACYL-THIOESTER DEHYDRATASE TYPE 2, MITOCHONDRIAL-RELATED"/>
    <property type="match status" value="1"/>
</dbReference>
<proteinExistence type="predicted"/>
<dbReference type="GO" id="GO:0019171">
    <property type="term" value="F:(3R)-hydroxyacyl-[acyl-carrier-protein] dehydratase activity"/>
    <property type="evidence" value="ECO:0007669"/>
    <property type="project" value="TreeGrafter"/>
</dbReference>
<dbReference type="PANTHER" id="PTHR43437:SF3">
    <property type="entry name" value="HYDROXYACYL-THIOESTER DEHYDRATASE TYPE 2, MITOCHONDRIAL"/>
    <property type="match status" value="1"/>
</dbReference>
<dbReference type="PIRSF" id="PIRSF018072">
    <property type="entry name" value="UCP018072"/>
    <property type="match status" value="1"/>
</dbReference>
<evidence type="ECO:0000313" key="3">
    <source>
        <dbReference type="Proteomes" id="UP000190092"/>
    </source>
</evidence>
<protein>
    <submittedName>
        <fullName evidence="2">Acyl dehydratase</fullName>
    </submittedName>
</protein>
<evidence type="ECO:0000313" key="2">
    <source>
        <dbReference type="EMBL" id="SJZ32342.1"/>
    </source>
</evidence>
<dbReference type="InterPro" id="IPR050965">
    <property type="entry name" value="UPF0336/Enoyl-CoA_hydratase"/>
</dbReference>
<dbReference type="AlphaFoldDB" id="A0A1T4JQ26"/>
<dbReference type="InterPro" id="IPR016709">
    <property type="entry name" value="HadA-like"/>
</dbReference>
<dbReference type="OrthoDB" id="5522043at2"/>
<keyword evidence="3" id="KW-1185">Reference proteome</keyword>
<feature type="domain" description="FAS1-like dehydratase" evidence="1">
    <location>
        <begin position="7"/>
        <end position="138"/>
    </location>
</feature>
<dbReference type="InterPro" id="IPR039569">
    <property type="entry name" value="FAS1-like_DH_region"/>
</dbReference>
<evidence type="ECO:0000259" key="1">
    <source>
        <dbReference type="Pfam" id="PF13452"/>
    </source>
</evidence>
<name>A0A1T4JQ26_9HYPH</name>
<dbReference type="SUPFAM" id="SSF54637">
    <property type="entry name" value="Thioesterase/thiol ester dehydrase-isomerase"/>
    <property type="match status" value="1"/>
</dbReference>
<reference evidence="3" key="1">
    <citation type="submission" date="2017-02" db="EMBL/GenBank/DDBJ databases">
        <authorList>
            <person name="Varghese N."/>
            <person name="Submissions S."/>
        </authorList>
    </citation>
    <scope>NUCLEOTIDE SEQUENCE [LARGE SCALE GENOMIC DNA]</scope>
    <source>
        <strain evidence="3">ATCC 27094</strain>
    </source>
</reference>
<sequence length="153" mass="16786">MQLDKKLIGHTFKPFTTTVEAGKIRLFCKAIGEDNPIYVSEEAAKKAGYRAIPAPPTFLTAITNDDPDKGGLLRLLNVDIGLILHGEQHYEYLAPVHVGDRITCQQKVVDIYDKKGGALWFVVSETELKDQSGKPVAKAKGITVVRNPDAAKK</sequence>
<accession>A0A1T4JQ26</accession>
<dbReference type="GO" id="GO:0006633">
    <property type="term" value="P:fatty acid biosynthetic process"/>
    <property type="evidence" value="ECO:0007669"/>
    <property type="project" value="TreeGrafter"/>
</dbReference>
<dbReference type="Gene3D" id="3.10.129.10">
    <property type="entry name" value="Hotdog Thioesterase"/>
    <property type="match status" value="1"/>
</dbReference>
<dbReference type="STRING" id="225324.SAMN02745126_00334"/>
<dbReference type="Proteomes" id="UP000190092">
    <property type="component" value="Unassembled WGS sequence"/>
</dbReference>
<dbReference type="CDD" id="cd03441">
    <property type="entry name" value="R_hydratase_like"/>
    <property type="match status" value="1"/>
</dbReference>
<dbReference type="RefSeq" id="WP_085932083.1">
    <property type="nucleotide sequence ID" value="NZ_FUWJ01000001.1"/>
</dbReference>
<dbReference type="Pfam" id="PF13452">
    <property type="entry name" value="FAS1_DH_region"/>
    <property type="match status" value="1"/>
</dbReference>
<organism evidence="2 3">
    <name type="scientific">Enhydrobacter aerosaccus</name>
    <dbReference type="NCBI Taxonomy" id="225324"/>
    <lineage>
        <taxon>Bacteria</taxon>
        <taxon>Pseudomonadati</taxon>
        <taxon>Pseudomonadota</taxon>
        <taxon>Alphaproteobacteria</taxon>
        <taxon>Hyphomicrobiales</taxon>
        <taxon>Enhydrobacter</taxon>
    </lineage>
</organism>
<dbReference type="InterPro" id="IPR029069">
    <property type="entry name" value="HotDog_dom_sf"/>
</dbReference>
<gene>
    <name evidence="2" type="ORF">SAMN02745126_00334</name>
</gene>
<dbReference type="EMBL" id="FUWJ01000001">
    <property type="protein sequence ID" value="SJZ32342.1"/>
    <property type="molecule type" value="Genomic_DNA"/>
</dbReference>